<feature type="region of interest" description="Disordered" evidence="1">
    <location>
        <begin position="48"/>
        <end position="135"/>
    </location>
</feature>
<gene>
    <name evidence="2" type="primary">LOC114345290</name>
</gene>
<dbReference type="InParanoid" id="A0A6P7H0F6"/>
<protein>
    <submittedName>
        <fullName evidence="2">Uncharacterized protein LOC114345290</fullName>
    </submittedName>
</protein>
<proteinExistence type="predicted"/>
<feature type="compositionally biased region" description="Basic and acidic residues" evidence="1">
    <location>
        <begin position="119"/>
        <end position="135"/>
    </location>
</feature>
<name>A0A6P7H0F6_DIAVI</name>
<dbReference type="AlphaFoldDB" id="A0A6P7H0F6"/>
<sequence length="176" mass="20813">MILKKLQMLRESAVENKEDSEVAQQTYSHYDSDNDEYVYKKKSFGLVRSDGTKIPLKNPPNDNKKLPPKKSDAPKLPDTKSKPNKRLTDKEKEELRRQMMVDAVHRDKERSDHLKKHRQDNQKEESKIETFDKNFVHRELYKGQSDLKDVESRLKTKLNNIQRSSQHMNSNFSKRS</sequence>
<dbReference type="RefSeq" id="XP_028151912.1">
    <property type="nucleotide sequence ID" value="XM_028296111.1"/>
</dbReference>
<reference evidence="2" key="1">
    <citation type="submission" date="2025-08" db="UniProtKB">
        <authorList>
            <consortium name="RefSeq"/>
        </authorList>
    </citation>
    <scope>IDENTIFICATION</scope>
    <source>
        <tissue evidence="2">Whole insect</tissue>
    </source>
</reference>
<evidence type="ECO:0000256" key="1">
    <source>
        <dbReference type="SAM" id="MobiDB-lite"/>
    </source>
</evidence>
<feature type="region of interest" description="Disordered" evidence="1">
    <location>
        <begin position="13"/>
        <end position="34"/>
    </location>
</feature>
<evidence type="ECO:0000313" key="2">
    <source>
        <dbReference type="RefSeq" id="XP_028151912.1"/>
    </source>
</evidence>
<organism evidence="2">
    <name type="scientific">Diabrotica virgifera virgifera</name>
    <name type="common">western corn rootworm</name>
    <dbReference type="NCBI Taxonomy" id="50390"/>
    <lineage>
        <taxon>Eukaryota</taxon>
        <taxon>Metazoa</taxon>
        <taxon>Ecdysozoa</taxon>
        <taxon>Arthropoda</taxon>
        <taxon>Hexapoda</taxon>
        <taxon>Insecta</taxon>
        <taxon>Pterygota</taxon>
        <taxon>Neoptera</taxon>
        <taxon>Endopterygota</taxon>
        <taxon>Coleoptera</taxon>
        <taxon>Polyphaga</taxon>
        <taxon>Cucujiformia</taxon>
        <taxon>Chrysomeloidea</taxon>
        <taxon>Chrysomelidae</taxon>
        <taxon>Galerucinae</taxon>
        <taxon>Diabroticina</taxon>
        <taxon>Diabroticites</taxon>
        <taxon>Diabrotica</taxon>
    </lineage>
</organism>
<feature type="compositionally biased region" description="Basic and acidic residues" evidence="1">
    <location>
        <begin position="62"/>
        <end position="112"/>
    </location>
</feature>
<accession>A0A6P7H0F6</accession>